<dbReference type="EMBL" id="JAGTUU010000003">
    <property type="protein sequence ID" value="MBS0124432.1"/>
    <property type="molecule type" value="Genomic_DNA"/>
</dbReference>
<evidence type="ECO:0000256" key="5">
    <source>
        <dbReference type="SAM" id="Phobius"/>
    </source>
</evidence>
<accession>A0A8J7WBE9</accession>
<feature type="transmembrane region" description="Helical" evidence="5">
    <location>
        <begin position="68"/>
        <end position="88"/>
    </location>
</feature>
<sequence>MYSDFSQGPSHLPDPERQSAFYEGVTIKRGLAWAIDFVVVAAMLVPAVLFTAFIGLFFLPFLFAVIGFVYRVLTIAGGSATWGMRIMAIEFRDAFGRRLTFNQAFLHTLGYTVSLAVFPLQLVSVLCMFMTERGQGLTDMVLGTVALNRRA</sequence>
<evidence type="ECO:0000313" key="8">
    <source>
        <dbReference type="Proteomes" id="UP000681356"/>
    </source>
</evidence>
<evidence type="ECO:0000259" key="6">
    <source>
        <dbReference type="Pfam" id="PF06271"/>
    </source>
</evidence>
<proteinExistence type="predicted"/>
<reference evidence="7" key="1">
    <citation type="submission" date="2021-04" db="EMBL/GenBank/DDBJ databases">
        <authorList>
            <person name="Yoon J."/>
        </authorList>
    </citation>
    <scope>NUCLEOTIDE SEQUENCE</scope>
    <source>
        <strain evidence="7">KMU-90</strain>
    </source>
</reference>
<protein>
    <submittedName>
        <fullName evidence="7">RDD family protein</fullName>
    </submittedName>
</protein>
<keyword evidence="8" id="KW-1185">Reference proteome</keyword>
<evidence type="ECO:0000256" key="3">
    <source>
        <dbReference type="ARBA" id="ARBA00022989"/>
    </source>
</evidence>
<organism evidence="7 8">
    <name type="scientific">Thetidibacter halocola</name>
    <dbReference type="NCBI Taxonomy" id="2827239"/>
    <lineage>
        <taxon>Bacteria</taxon>
        <taxon>Pseudomonadati</taxon>
        <taxon>Pseudomonadota</taxon>
        <taxon>Alphaproteobacteria</taxon>
        <taxon>Rhodobacterales</taxon>
        <taxon>Roseobacteraceae</taxon>
        <taxon>Thetidibacter</taxon>
    </lineage>
</organism>
<evidence type="ECO:0000256" key="1">
    <source>
        <dbReference type="ARBA" id="ARBA00004141"/>
    </source>
</evidence>
<evidence type="ECO:0000256" key="4">
    <source>
        <dbReference type="ARBA" id="ARBA00023136"/>
    </source>
</evidence>
<dbReference type="Pfam" id="PF06271">
    <property type="entry name" value="RDD"/>
    <property type="match status" value="1"/>
</dbReference>
<dbReference type="AlphaFoldDB" id="A0A8J7WBE9"/>
<keyword evidence="2 5" id="KW-0812">Transmembrane</keyword>
<evidence type="ECO:0000313" key="7">
    <source>
        <dbReference type="EMBL" id="MBS0124432.1"/>
    </source>
</evidence>
<dbReference type="Proteomes" id="UP000681356">
    <property type="component" value="Unassembled WGS sequence"/>
</dbReference>
<feature type="transmembrane region" description="Helical" evidence="5">
    <location>
        <begin position="37"/>
        <end position="62"/>
    </location>
</feature>
<comment type="subcellular location">
    <subcellularLocation>
        <location evidence="1">Membrane</location>
        <topology evidence="1">Multi-pass membrane protein</topology>
    </subcellularLocation>
</comment>
<dbReference type="InterPro" id="IPR010432">
    <property type="entry name" value="RDD"/>
</dbReference>
<dbReference type="GO" id="GO:0016020">
    <property type="term" value="C:membrane"/>
    <property type="evidence" value="ECO:0007669"/>
    <property type="project" value="UniProtKB-SubCell"/>
</dbReference>
<evidence type="ECO:0000256" key="2">
    <source>
        <dbReference type="ARBA" id="ARBA00022692"/>
    </source>
</evidence>
<comment type="caution">
    <text evidence="7">The sequence shown here is derived from an EMBL/GenBank/DDBJ whole genome shotgun (WGS) entry which is preliminary data.</text>
</comment>
<feature type="domain" description="RDD" evidence="6">
    <location>
        <begin position="27"/>
        <end position="142"/>
    </location>
</feature>
<dbReference type="RefSeq" id="WP_212536375.1">
    <property type="nucleotide sequence ID" value="NZ_JAGTUU010000003.1"/>
</dbReference>
<keyword evidence="3 5" id="KW-1133">Transmembrane helix</keyword>
<keyword evidence="4 5" id="KW-0472">Membrane</keyword>
<feature type="transmembrane region" description="Helical" evidence="5">
    <location>
        <begin position="109"/>
        <end position="131"/>
    </location>
</feature>
<name>A0A8J7WBE9_9RHOB</name>
<gene>
    <name evidence="7" type="ORF">KB874_09810</name>
</gene>